<protein>
    <recommendedName>
        <fullName evidence="1">Peptide deformylase</fullName>
        <shortName evidence="1">PDF</shortName>
        <ecNumber evidence="1">3.5.1.88</ecNumber>
    </recommendedName>
    <alternativeName>
        <fullName evidence="1">Polypeptide deformylase</fullName>
    </alternativeName>
</protein>
<accession>A0ABY5EZ73</accession>
<dbReference type="EC" id="3.5.1.88" evidence="1"/>
<dbReference type="InterPro" id="IPR023635">
    <property type="entry name" value="Peptide_deformylase"/>
</dbReference>
<evidence type="ECO:0000313" key="3">
    <source>
        <dbReference type="Proteomes" id="UP001059985"/>
    </source>
</evidence>
<dbReference type="EMBL" id="CP089285">
    <property type="protein sequence ID" value="UTO56770.1"/>
    <property type="molecule type" value="Genomic_DNA"/>
</dbReference>
<dbReference type="HAMAP" id="MF_00163">
    <property type="entry name" value="Pep_deformylase"/>
    <property type="match status" value="1"/>
</dbReference>
<feature type="binding site" evidence="1">
    <location>
        <position position="151"/>
    </location>
    <ligand>
        <name>Fe cation</name>
        <dbReference type="ChEBI" id="CHEBI:24875"/>
    </ligand>
</feature>
<feature type="active site" evidence="1">
    <location>
        <position position="148"/>
    </location>
</feature>
<dbReference type="PIRSF" id="PIRSF004749">
    <property type="entry name" value="Pep_def"/>
    <property type="match status" value="1"/>
</dbReference>
<dbReference type="NCBIfam" id="NF001159">
    <property type="entry name" value="PRK00150.1-3"/>
    <property type="match status" value="1"/>
</dbReference>
<keyword evidence="1 2" id="KW-0378">Hydrolase</keyword>
<name>A0ABY5EZ73_9RICK</name>
<dbReference type="GO" id="GO:0042586">
    <property type="term" value="F:peptide deformylase activity"/>
    <property type="evidence" value="ECO:0007669"/>
    <property type="project" value="UniProtKB-EC"/>
</dbReference>
<gene>
    <name evidence="1 2" type="primary">def</name>
    <name evidence="2" type="ORF">LUA81_02185</name>
</gene>
<comment type="similarity">
    <text evidence="1">Belongs to the polypeptide deformylase family.</text>
</comment>
<feature type="binding site" evidence="1">
    <location>
        <position position="147"/>
    </location>
    <ligand>
        <name>Fe cation</name>
        <dbReference type="ChEBI" id="CHEBI:24875"/>
    </ligand>
</feature>
<comment type="cofactor">
    <cofactor evidence="1">
        <name>Fe(2+)</name>
        <dbReference type="ChEBI" id="CHEBI:29033"/>
    </cofactor>
    <text evidence="1">Binds 1 Fe(2+) ion.</text>
</comment>
<proteinExistence type="inferred from homology"/>
<dbReference type="PANTHER" id="PTHR10458">
    <property type="entry name" value="PEPTIDE DEFORMYLASE"/>
    <property type="match status" value="1"/>
</dbReference>
<reference evidence="2 3" key="1">
    <citation type="journal article" date="2022" name="Microorganisms">
        <title>Assembly and Comparison of Ca. Neoehrlichia mikurensis Genomes.</title>
        <authorList>
            <person name="Azagi T."/>
            <person name="Dirks R.P."/>
            <person name="Yebra-Pimentel E.S."/>
            <person name="Schaap P.J."/>
            <person name="Koehorst J.J."/>
            <person name="Esser H.J."/>
            <person name="Sprong H."/>
        </authorList>
    </citation>
    <scope>NUCLEOTIDE SEQUENCE [LARGE SCALE GENOMIC DNA]</scope>
    <source>
        <strain evidence="2">18-2804</strain>
    </source>
</reference>
<comment type="function">
    <text evidence="1">Removes the formyl group from the N-terminal Met of newly synthesized proteins. Requires at least a dipeptide for an efficient rate of reaction. N-terminal L-methionine is a prerequisite for activity but the enzyme has broad specificity at other positions.</text>
</comment>
<evidence type="ECO:0000256" key="1">
    <source>
        <dbReference type="HAMAP-Rule" id="MF_00163"/>
    </source>
</evidence>
<evidence type="ECO:0000313" key="2">
    <source>
        <dbReference type="EMBL" id="UTO56770.1"/>
    </source>
</evidence>
<dbReference type="Proteomes" id="UP001059985">
    <property type="component" value="Chromosome"/>
</dbReference>
<keyword evidence="1" id="KW-0479">Metal-binding</keyword>
<organism evidence="2 3">
    <name type="scientific">Neoehrlichia mikurensis</name>
    <dbReference type="NCBI Taxonomy" id="89586"/>
    <lineage>
        <taxon>Bacteria</taxon>
        <taxon>Pseudomonadati</taxon>
        <taxon>Pseudomonadota</taxon>
        <taxon>Alphaproteobacteria</taxon>
        <taxon>Rickettsiales</taxon>
        <taxon>Anaplasmataceae</taxon>
        <taxon>Candidatus Neoehrlichia</taxon>
    </lineage>
</organism>
<feature type="binding site" evidence="1">
    <location>
        <position position="105"/>
    </location>
    <ligand>
        <name>Fe cation</name>
        <dbReference type="ChEBI" id="CHEBI:24875"/>
    </ligand>
</feature>
<keyword evidence="1" id="KW-0408">Iron</keyword>
<dbReference type="NCBIfam" id="TIGR00079">
    <property type="entry name" value="pept_deformyl"/>
    <property type="match status" value="1"/>
</dbReference>
<dbReference type="Pfam" id="PF01327">
    <property type="entry name" value="Pep_deformylase"/>
    <property type="match status" value="1"/>
</dbReference>
<dbReference type="PANTHER" id="PTHR10458:SF22">
    <property type="entry name" value="PEPTIDE DEFORMYLASE"/>
    <property type="match status" value="1"/>
</dbReference>
<keyword evidence="3" id="KW-1185">Reference proteome</keyword>
<keyword evidence="1" id="KW-0648">Protein biosynthesis</keyword>
<comment type="catalytic activity">
    <reaction evidence="1">
        <text>N-terminal N-formyl-L-methionyl-[peptide] + H2O = N-terminal L-methionyl-[peptide] + formate</text>
        <dbReference type="Rhea" id="RHEA:24420"/>
        <dbReference type="Rhea" id="RHEA-COMP:10639"/>
        <dbReference type="Rhea" id="RHEA-COMP:10640"/>
        <dbReference type="ChEBI" id="CHEBI:15377"/>
        <dbReference type="ChEBI" id="CHEBI:15740"/>
        <dbReference type="ChEBI" id="CHEBI:49298"/>
        <dbReference type="ChEBI" id="CHEBI:64731"/>
        <dbReference type="EC" id="3.5.1.88"/>
    </reaction>
</comment>
<dbReference type="RefSeq" id="WP_218194399.1">
    <property type="nucleotide sequence ID" value="NZ_CP054597.1"/>
</dbReference>
<dbReference type="CDD" id="cd00487">
    <property type="entry name" value="Pep_deformylase"/>
    <property type="match status" value="1"/>
</dbReference>
<sequence length="179" mass="20586">MSILPIITVPDKRLFLCSEVVTEINSEIKKLVDDMFETMYFAKGFGLAAVQVGVHKRVFVADIPQQYNIIENSIDGYDSVGGPFCIINPQILEVSKEMVSMQEGCLSVPEQSEEVTRPQCIVVKYMDYNGREKIIKAQGWLARCFEHEIDHLNGIVFFRYLSKIKRDFLIKKVKKIKKF</sequence>